<evidence type="ECO:0000256" key="2">
    <source>
        <dbReference type="SAM" id="MobiDB-lite"/>
    </source>
</evidence>
<feature type="compositionally biased region" description="Low complexity" evidence="2">
    <location>
        <begin position="59"/>
        <end position="68"/>
    </location>
</feature>
<dbReference type="Proteomes" id="UP000000925">
    <property type="component" value="Chromosome"/>
</dbReference>
<evidence type="ECO:0000256" key="1">
    <source>
        <dbReference type="SAM" id="Coils"/>
    </source>
</evidence>
<keyword evidence="4" id="KW-1185">Reference proteome</keyword>
<feature type="compositionally biased region" description="Pro residues" evidence="2">
    <location>
        <begin position="1"/>
        <end position="12"/>
    </location>
</feature>
<dbReference type="STRING" id="583355.Caka_2594"/>
<dbReference type="HOGENOM" id="CLU_1861820_0_0_0"/>
<evidence type="ECO:0000313" key="4">
    <source>
        <dbReference type="Proteomes" id="UP000000925"/>
    </source>
</evidence>
<proteinExistence type="predicted"/>
<dbReference type="EMBL" id="CP001998">
    <property type="protein sequence ID" value="ADE55610.1"/>
    <property type="molecule type" value="Genomic_DNA"/>
</dbReference>
<keyword evidence="1" id="KW-0175">Coiled coil</keyword>
<protein>
    <submittedName>
        <fullName evidence="3">Uncharacterized protein</fullName>
    </submittedName>
</protein>
<feature type="compositionally biased region" description="Basic and acidic residues" evidence="2">
    <location>
        <begin position="43"/>
        <end position="53"/>
    </location>
</feature>
<feature type="coiled-coil region" evidence="1">
    <location>
        <begin position="72"/>
        <end position="109"/>
    </location>
</feature>
<sequence length="137" mass="15943">MMNPKDLPPPPRDAGKHKRLSLREFTSTQPVPHRTRASIAKGEQTRQFDELQHSRTRMQATTTVATPETQTIKRIESELEARERAIESREQALLERERYLEECENMLLDEAHKLSERAAFIEQMEEDHGNHRSARAV</sequence>
<gene>
    <name evidence="3" type="ordered locus">Caka_2594</name>
</gene>
<name>D5EPA0_CORAD</name>
<accession>D5EPA0</accession>
<reference evidence="3 4" key="1">
    <citation type="journal article" date="2010" name="Stand. Genomic Sci.">
        <title>Complete genome sequence of Coraliomargarita akajimensis type strain (04OKA010-24).</title>
        <authorList>
            <person name="Mavromatis K."/>
            <person name="Abt B."/>
            <person name="Brambilla E."/>
            <person name="Lapidus A."/>
            <person name="Copeland A."/>
            <person name="Deshpande S."/>
            <person name="Nolan M."/>
            <person name="Lucas S."/>
            <person name="Tice H."/>
            <person name="Cheng J.F."/>
            <person name="Han C."/>
            <person name="Detter J.C."/>
            <person name="Woyke T."/>
            <person name="Goodwin L."/>
            <person name="Pitluck S."/>
            <person name="Held B."/>
            <person name="Brettin T."/>
            <person name="Tapia R."/>
            <person name="Ivanova N."/>
            <person name="Mikhailova N."/>
            <person name="Pati A."/>
            <person name="Liolios K."/>
            <person name="Chen A."/>
            <person name="Palaniappan K."/>
            <person name="Land M."/>
            <person name="Hauser L."/>
            <person name="Chang Y.J."/>
            <person name="Jeffries C.D."/>
            <person name="Rohde M."/>
            <person name="Goker M."/>
            <person name="Bristow J."/>
            <person name="Eisen J.A."/>
            <person name="Markowitz V."/>
            <person name="Hugenholtz P."/>
            <person name="Klenk H.P."/>
            <person name="Kyrpides N.C."/>
        </authorList>
    </citation>
    <scope>NUCLEOTIDE SEQUENCE [LARGE SCALE GENOMIC DNA]</scope>
    <source>
        <strain evidence="4">DSM 45221 / IAM 15411 / JCM 23193 / KCTC 12865</strain>
    </source>
</reference>
<dbReference type="KEGG" id="caa:Caka_2594"/>
<organism evidence="3 4">
    <name type="scientific">Coraliomargarita akajimensis (strain DSM 45221 / IAM 15411 / JCM 23193 / KCTC 12865 / 04OKA010-24)</name>
    <dbReference type="NCBI Taxonomy" id="583355"/>
    <lineage>
        <taxon>Bacteria</taxon>
        <taxon>Pseudomonadati</taxon>
        <taxon>Verrucomicrobiota</taxon>
        <taxon>Opitutia</taxon>
        <taxon>Puniceicoccales</taxon>
        <taxon>Coraliomargaritaceae</taxon>
        <taxon>Coraliomargarita</taxon>
    </lineage>
</organism>
<feature type="region of interest" description="Disordered" evidence="2">
    <location>
        <begin position="1"/>
        <end position="68"/>
    </location>
</feature>
<evidence type="ECO:0000313" key="3">
    <source>
        <dbReference type="EMBL" id="ADE55610.1"/>
    </source>
</evidence>
<dbReference type="AlphaFoldDB" id="D5EPA0"/>